<feature type="domain" description="Penicillin-binding protein transpeptidase" evidence="1">
    <location>
        <begin position="133"/>
        <end position="442"/>
    </location>
</feature>
<sequence>MAYFVYFNTTQADDVINNPYNSRQDTFADRYIRGKILANDGEVLAETALSGDGTETRRYPYKDLFAHVVGYSTVGKTGIESLGNFSLLSSHAFFLEQLENEFKGEKNIGDNVVTTLDVELQKIAYDAMGKYDGAVVALEPSTGKVLAMVSKPTYDPNKIQEQWEKLTAEGNESTALLNRATQGLYPPGSTFKIITTLKYVRENGNYEQYSYDCHGEFTADDVTINCYKHKSHGVQNLMESFAHSCNSSYANIGMDLNMKSFNSLCDSLLFNKELPISLPYSKSKFAPPAQDDTAQKLMTAIGQGEGTLVSPMHMALITSAIANNGVLMKPYFIDRIENYTGDKVKQYKPAEYGTLLSEGEAALLKSYMIDVVEEGTATKLSGQNYTAAGKTGSAEYSSNKAKSHAWFVGFSNVDSPDLVVAVILEGAGAGSDYAVPVAKKLFAAYAQAGNGGVS</sequence>
<name>A0ABS6KCC1_9FIRM</name>
<dbReference type="Pfam" id="PF21922">
    <property type="entry name" value="PBP_dimer_2"/>
    <property type="match status" value="1"/>
</dbReference>
<dbReference type="InterPro" id="IPR012338">
    <property type="entry name" value="Beta-lactam/transpept-like"/>
</dbReference>
<dbReference type="InterPro" id="IPR050515">
    <property type="entry name" value="Beta-lactam/transpept"/>
</dbReference>
<dbReference type="Gene3D" id="3.90.1310.10">
    <property type="entry name" value="Penicillin-binding protein 2a (Domain 2)"/>
    <property type="match status" value="1"/>
</dbReference>
<reference evidence="3 4" key="1">
    <citation type="submission" date="2021-06" db="EMBL/GenBank/DDBJ databases">
        <title>Description of novel taxa of the family Lachnospiraceae.</title>
        <authorList>
            <person name="Chaplin A.V."/>
            <person name="Sokolova S.R."/>
            <person name="Pikina A.P."/>
            <person name="Korzhanova M."/>
            <person name="Belova V."/>
            <person name="Korostin D."/>
            <person name="Efimov B.A."/>
        </authorList>
    </citation>
    <scope>NUCLEOTIDE SEQUENCE [LARGE SCALE GENOMIC DNA]</scope>
    <source>
        <strain evidence="3 4">ASD4241</strain>
    </source>
</reference>
<gene>
    <name evidence="3" type="ORF">KTH90_19340</name>
</gene>
<accession>A0ABS6KCC1</accession>
<protein>
    <submittedName>
        <fullName evidence="3">Penicillin-binding protein 2</fullName>
    </submittedName>
</protein>
<dbReference type="InterPro" id="IPR001460">
    <property type="entry name" value="PCN-bd_Tpept"/>
</dbReference>
<comment type="caution">
    <text evidence="3">The sequence shown here is derived from an EMBL/GenBank/DDBJ whole genome shotgun (WGS) entry which is preliminary data.</text>
</comment>
<organism evidence="3 4">
    <name type="scientific">Diplocloster modestus</name>
    <dbReference type="NCBI Taxonomy" id="2850322"/>
    <lineage>
        <taxon>Bacteria</taxon>
        <taxon>Bacillati</taxon>
        <taxon>Bacillota</taxon>
        <taxon>Clostridia</taxon>
        <taxon>Lachnospirales</taxon>
        <taxon>Lachnospiraceae</taxon>
        <taxon>Diplocloster</taxon>
    </lineage>
</organism>
<dbReference type="SUPFAM" id="SSF56601">
    <property type="entry name" value="beta-lactamase/transpeptidase-like"/>
    <property type="match status" value="1"/>
</dbReference>
<evidence type="ECO:0000313" key="3">
    <source>
        <dbReference type="EMBL" id="MBU9728160.1"/>
    </source>
</evidence>
<evidence type="ECO:0000259" key="2">
    <source>
        <dbReference type="Pfam" id="PF21922"/>
    </source>
</evidence>
<dbReference type="Gene3D" id="3.40.710.10">
    <property type="entry name" value="DD-peptidase/beta-lactamase superfamily"/>
    <property type="match status" value="1"/>
</dbReference>
<dbReference type="PANTHER" id="PTHR30627">
    <property type="entry name" value="PEPTIDOGLYCAN D,D-TRANSPEPTIDASE"/>
    <property type="match status" value="1"/>
</dbReference>
<proteinExistence type="predicted"/>
<dbReference type="PANTHER" id="PTHR30627:SF24">
    <property type="entry name" value="PENICILLIN-BINDING PROTEIN 4B"/>
    <property type="match status" value="1"/>
</dbReference>
<evidence type="ECO:0000313" key="4">
    <source>
        <dbReference type="Proteomes" id="UP001314681"/>
    </source>
</evidence>
<dbReference type="Proteomes" id="UP001314681">
    <property type="component" value="Unassembled WGS sequence"/>
</dbReference>
<keyword evidence="4" id="KW-1185">Reference proteome</keyword>
<dbReference type="Pfam" id="PF00905">
    <property type="entry name" value="Transpeptidase"/>
    <property type="match status" value="1"/>
</dbReference>
<dbReference type="InterPro" id="IPR054120">
    <property type="entry name" value="PBPA_dimer"/>
</dbReference>
<evidence type="ECO:0000259" key="1">
    <source>
        <dbReference type="Pfam" id="PF00905"/>
    </source>
</evidence>
<feature type="domain" description="Penicillin binding protein A dimerisation" evidence="2">
    <location>
        <begin position="33"/>
        <end position="112"/>
    </location>
</feature>
<dbReference type="EMBL" id="JAHQCX010000017">
    <property type="protein sequence ID" value="MBU9728160.1"/>
    <property type="molecule type" value="Genomic_DNA"/>
</dbReference>